<name>A0AAJ0DZ16_9PEZI</name>
<dbReference type="EMBL" id="MOOE01000009">
    <property type="protein sequence ID" value="KAK1524414.1"/>
    <property type="molecule type" value="Genomic_DNA"/>
</dbReference>
<feature type="non-terminal residue" evidence="2">
    <location>
        <position position="1"/>
    </location>
</feature>
<dbReference type="GeneID" id="85341206"/>
<dbReference type="AlphaFoldDB" id="A0AAJ0DZ16"/>
<accession>A0AAJ0DZ16</accession>
<gene>
    <name evidence="2" type="ORF">CCOS01_09501</name>
</gene>
<proteinExistence type="predicted"/>
<evidence type="ECO:0000256" key="1">
    <source>
        <dbReference type="SAM" id="Coils"/>
    </source>
</evidence>
<sequence length="274" mass="30103">ELKFRLKFYLASKLTTTIFLFFSNFILVLDLISIAPKPTTPPSPLLPAVPTAAMMQSQSISAADLPVAPTMERSGRAAERHGLPDAQRTGYLIQHYVAELESYVKVQQMVSGETSLIIQALAAVITNLHNVKRKAVITAKDIEHVIASVKDAMSAANARSKAADVKEAGAKAKIRAETEDEGRRCKSASTNIPAAAAFLHIVDTLDIAYYELGKALQASQLRSYRTLERENTRLQLNLATQEDTIARLKQEIVELKIQQWKDSSSEGSLINLLD</sequence>
<keyword evidence="1" id="KW-0175">Coiled coil</keyword>
<protein>
    <submittedName>
        <fullName evidence="2">Uncharacterized protein</fullName>
    </submittedName>
</protein>
<organism evidence="2 3">
    <name type="scientific">Colletotrichum costaricense</name>
    <dbReference type="NCBI Taxonomy" id="1209916"/>
    <lineage>
        <taxon>Eukaryota</taxon>
        <taxon>Fungi</taxon>
        <taxon>Dikarya</taxon>
        <taxon>Ascomycota</taxon>
        <taxon>Pezizomycotina</taxon>
        <taxon>Sordariomycetes</taxon>
        <taxon>Hypocreomycetidae</taxon>
        <taxon>Glomerellales</taxon>
        <taxon>Glomerellaceae</taxon>
        <taxon>Colletotrichum</taxon>
        <taxon>Colletotrichum acutatum species complex</taxon>
    </lineage>
</organism>
<dbReference type="RefSeq" id="XP_060312359.1">
    <property type="nucleotide sequence ID" value="XM_060457659.1"/>
</dbReference>
<reference evidence="2 3" key="1">
    <citation type="submission" date="2016-10" db="EMBL/GenBank/DDBJ databases">
        <title>The genome sequence of Colletotrichum fioriniae PJ7.</title>
        <authorList>
            <person name="Baroncelli R."/>
        </authorList>
    </citation>
    <scope>NUCLEOTIDE SEQUENCE [LARGE SCALE GENOMIC DNA]</scope>
    <source>
        <strain evidence="2 3">IMI 309622</strain>
    </source>
</reference>
<comment type="caution">
    <text evidence="2">The sequence shown here is derived from an EMBL/GenBank/DDBJ whole genome shotgun (WGS) entry which is preliminary data.</text>
</comment>
<keyword evidence="3" id="KW-1185">Reference proteome</keyword>
<evidence type="ECO:0000313" key="3">
    <source>
        <dbReference type="Proteomes" id="UP001240678"/>
    </source>
</evidence>
<evidence type="ECO:0000313" key="2">
    <source>
        <dbReference type="EMBL" id="KAK1524414.1"/>
    </source>
</evidence>
<dbReference type="Proteomes" id="UP001240678">
    <property type="component" value="Unassembled WGS sequence"/>
</dbReference>
<feature type="coiled-coil region" evidence="1">
    <location>
        <begin position="224"/>
        <end position="258"/>
    </location>
</feature>